<comment type="caution">
    <text evidence="3">The sequence shown here is derived from an EMBL/GenBank/DDBJ whole genome shotgun (WGS) entry which is preliminary data.</text>
</comment>
<proteinExistence type="predicted"/>
<accession>A0A1V1NSI7</accession>
<dbReference type="Proteomes" id="UP000189670">
    <property type="component" value="Unassembled WGS sequence"/>
</dbReference>
<keyword evidence="1" id="KW-0238">DNA-binding</keyword>
<dbReference type="GO" id="GO:0003677">
    <property type="term" value="F:DNA binding"/>
    <property type="evidence" value="ECO:0007669"/>
    <property type="project" value="UniProtKB-KW"/>
</dbReference>
<dbReference type="EMBL" id="ATBP01002720">
    <property type="protein sequence ID" value="ETR65547.1"/>
    <property type="molecule type" value="Genomic_DNA"/>
</dbReference>
<feature type="domain" description="HTH cro/C1-type" evidence="2">
    <location>
        <begin position="8"/>
        <end position="65"/>
    </location>
</feature>
<sequence>MSNVKSLFKICRQKTNLNQKDFADRLGISQNNLSKYETGTTTPPSDVMYQLFEIVRQMGFTIDELFIASQIEGRTEITPDIIDKLDFKSYQKIEETKIAVMEYPFIVRTNKGTQTGEAGDGLVCGKEGNYYRIPKKILDTIYSLKN</sequence>
<gene>
    <name evidence="3" type="ORF">OMM_14084</name>
</gene>
<name>A0A1V1NSI7_9BACT</name>
<dbReference type="Pfam" id="PF01381">
    <property type="entry name" value="HTH_3"/>
    <property type="match status" value="1"/>
</dbReference>
<dbReference type="CDD" id="cd00093">
    <property type="entry name" value="HTH_XRE"/>
    <property type="match status" value="1"/>
</dbReference>
<dbReference type="SUPFAM" id="SSF47413">
    <property type="entry name" value="lambda repressor-like DNA-binding domains"/>
    <property type="match status" value="1"/>
</dbReference>
<evidence type="ECO:0000313" key="3">
    <source>
        <dbReference type="EMBL" id="ETR65547.1"/>
    </source>
</evidence>
<dbReference type="AlphaFoldDB" id="A0A1V1NSI7"/>
<dbReference type="PANTHER" id="PTHR46558">
    <property type="entry name" value="TRACRIPTIONAL REGULATORY PROTEIN-RELATED-RELATED"/>
    <property type="match status" value="1"/>
</dbReference>
<reference evidence="4" key="1">
    <citation type="submission" date="2012-11" db="EMBL/GenBank/DDBJ databases">
        <authorList>
            <person name="Lucero-Rivera Y.E."/>
            <person name="Tovar-Ramirez D."/>
        </authorList>
    </citation>
    <scope>NUCLEOTIDE SEQUENCE [LARGE SCALE GENOMIC DNA]</scope>
    <source>
        <strain evidence="4">Araruama</strain>
    </source>
</reference>
<dbReference type="PANTHER" id="PTHR46558:SF11">
    <property type="entry name" value="HTH-TYPE TRANSCRIPTIONAL REGULATOR XRE"/>
    <property type="match status" value="1"/>
</dbReference>
<dbReference type="InterPro" id="IPR010982">
    <property type="entry name" value="Lambda_DNA-bd_dom_sf"/>
</dbReference>
<dbReference type="SMART" id="SM00530">
    <property type="entry name" value="HTH_XRE"/>
    <property type="match status" value="1"/>
</dbReference>
<dbReference type="PROSITE" id="PS50943">
    <property type="entry name" value="HTH_CROC1"/>
    <property type="match status" value="1"/>
</dbReference>
<dbReference type="Gene3D" id="1.10.260.40">
    <property type="entry name" value="lambda repressor-like DNA-binding domains"/>
    <property type="match status" value="1"/>
</dbReference>
<evidence type="ECO:0000256" key="1">
    <source>
        <dbReference type="ARBA" id="ARBA00023125"/>
    </source>
</evidence>
<evidence type="ECO:0000313" key="4">
    <source>
        <dbReference type="Proteomes" id="UP000189670"/>
    </source>
</evidence>
<evidence type="ECO:0000259" key="2">
    <source>
        <dbReference type="PROSITE" id="PS50943"/>
    </source>
</evidence>
<protein>
    <recommendedName>
        <fullName evidence="2">HTH cro/C1-type domain-containing protein</fullName>
    </recommendedName>
</protein>
<dbReference type="InterPro" id="IPR001387">
    <property type="entry name" value="Cro/C1-type_HTH"/>
</dbReference>
<organism evidence="3 4">
    <name type="scientific">Candidatus Magnetoglobus multicellularis str. Araruama</name>
    <dbReference type="NCBI Taxonomy" id="890399"/>
    <lineage>
        <taxon>Bacteria</taxon>
        <taxon>Pseudomonadati</taxon>
        <taxon>Thermodesulfobacteriota</taxon>
        <taxon>Desulfobacteria</taxon>
        <taxon>Desulfobacterales</taxon>
        <taxon>Desulfobacteraceae</taxon>
        <taxon>Candidatus Magnetoglobus</taxon>
    </lineage>
</organism>